<organism evidence="1 2">
    <name type="scientific">Vararia minispora EC-137</name>
    <dbReference type="NCBI Taxonomy" id="1314806"/>
    <lineage>
        <taxon>Eukaryota</taxon>
        <taxon>Fungi</taxon>
        <taxon>Dikarya</taxon>
        <taxon>Basidiomycota</taxon>
        <taxon>Agaricomycotina</taxon>
        <taxon>Agaricomycetes</taxon>
        <taxon>Russulales</taxon>
        <taxon>Lachnocladiaceae</taxon>
        <taxon>Vararia</taxon>
    </lineage>
</organism>
<sequence length="303" mass="32908">MKKYGFYTGVLILHRGALAVRLLVSRLRRAVPRAGVTGNLDGIPRDDVRRHWRGHRGGGREGGEGTTPQACWTMTTRPRQKMEGRKAGEAGIMQLGPTGTKMDMPEAGEWKGGLVATCRRVRAGVCIETAGIGSMCWWQASVHPGMEGRDGSRGWVQTSGPARRMAGTAGSQGQARWKSARKGGNGKPGNPKVTCSGSVKRTLFLPSRPFSCTRLPVSRPSFFILRRPLSPTPPRTRLLKFKLQVPKPVRLHAPGHLRAWSHTGVLHLSLASYPSPSCTPLPGLIPKLSHPSLRICHPHAEAA</sequence>
<gene>
    <name evidence="1" type="ORF">K488DRAFT_75103</name>
</gene>
<keyword evidence="2" id="KW-1185">Reference proteome</keyword>
<proteinExistence type="predicted"/>
<evidence type="ECO:0000313" key="2">
    <source>
        <dbReference type="Proteomes" id="UP000814128"/>
    </source>
</evidence>
<dbReference type="EMBL" id="MU274214">
    <property type="protein sequence ID" value="KAI0026757.1"/>
    <property type="molecule type" value="Genomic_DNA"/>
</dbReference>
<evidence type="ECO:0000313" key="1">
    <source>
        <dbReference type="EMBL" id="KAI0026757.1"/>
    </source>
</evidence>
<reference evidence="1" key="2">
    <citation type="journal article" date="2022" name="New Phytol.">
        <title>Evolutionary transition to the ectomycorrhizal habit in the genomes of a hyperdiverse lineage of mushroom-forming fungi.</title>
        <authorList>
            <person name="Looney B."/>
            <person name="Miyauchi S."/>
            <person name="Morin E."/>
            <person name="Drula E."/>
            <person name="Courty P.E."/>
            <person name="Kohler A."/>
            <person name="Kuo A."/>
            <person name="LaButti K."/>
            <person name="Pangilinan J."/>
            <person name="Lipzen A."/>
            <person name="Riley R."/>
            <person name="Andreopoulos W."/>
            <person name="He G."/>
            <person name="Johnson J."/>
            <person name="Nolan M."/>
            <person name="Tritt A."/>
            <person name="Barry K.W."/>
            <person name="Grigoriev I.V."/>
            <person name="Nagy L.G."/>
            <person name="Hibbett D."/>
            <person name="Henrissat B."/>
            <person name="Matheny P.B."/>
            <person name="Labbe J."/>
            <person name="Martin F.M."/>
        </authorList>
    </citation>
    <scope>NUCLEOTIDE SEQUENCE</scope>
    <source>
        <strain evidence="1">EC-137</strain>
    </source>
</reference>
<comment type="caution">
    <text evidence="1">The sequence shown here is derived from an EMBL/GenBank/DDBJ whole genome shotgun (WGS) entry which is preliminary data.</text>
</comment>
<dbReference type="Proteomes" id="UP000814128">
    <property type="component" value="Unassembled WGS sequence"/>
</dbReference>
<reference evidence="1" key="1">
    <citation type="submission" date="2021-02" db="EMBL/GenBank/DDBJ databases">
        <authorList>
            <consortium name="DOE Joint Genome Institute"/>
            <person name="Ahrendt S."/>
            <person name="Looney B.P."/>
            <person name="Miyauchi S."/>
            <person name="Morin E."/>
            <person name="Drula E."/>
            <person name="Courty P.E."/>
            <person name="Chicoki N."/>
            <person name="Fauchery L."/>
            <person name="Kohler A."/>
            <person name="Kuo A."/>
            <person name="Labutti K."/>
            <person name="Pangilinan J."/>
            <person name="Lipzen A."/>
            <person name="Riley R."/>
            <person name="Andreopoulos W."/>
            <person name="He G."/>
            <person name="Johnson J."/>
            <person name="Barry K.W."/>
            <person name="Grigoriev I.V."/>
            <person name="Nagy L."/>
            <person name="Hibbett D."/>
            <person name="Henrissat B."/>
            <person name="Matheny P.B."/>
            <person name="Labbe J."/>
            <person name="Martin F."/>
        </authorList>
    </citation>
    <scope>NUCLEOTIDE SEQUENCE</scope>
    <source>
        <strain evidence="1">EC-137</strain>
    </source>
</reference>
<protein>
    <submittedName>
        <fullName evidence="1">Uncharacterized protein</fullName>
    </submittedName>
</protein>
<name>A0ACB8Q4Y7_9AGAM</name>
<accession>A0ACB8Q4Y7</accession>